<proteinExistence type="predicted"/>
<keyword evidence="2" id="KW-1185">Reference proteome</keyword>
<dbReference type="AlphaFoldDB" id="A0A822ZC50"/>
<gene>
    <name evidence="1" type="ORF">HUJ06_000942</name>
</gene>
<name>A0A822ZC50_NELNU</name>
<evidence type="ECO:0000313" key="1">
    <source>
        <dbReference type="EMBL" id="DAD42712.1"/>
    </source>
</evidence>
<organism evidence="1 2">
    <name type="scientific">Nelumbo nucifera</name>
    <name type="common">Sacred lotus</name>
    <dbReference type="NCBI Taxonomy" id="4432"/>
    <lineage>
        <taxon>Eukaryota</taxon>
        <taxon>Viridiplantae</taxon>
        <taxon>Streptophyta</taxon>
        <taxon>Embryophyta</taxon>
        <taxon>Tracheophyta</taxon>
        <taxon>Spermatophyta</taxon>
        <taxon>Magnoliopsida</taxon>
        <taxon>Proteales</taxon>
        <taxon>Nelumbonaceae</taxon>
        <taxon>Nelumbo</taxon>
    </lineage>
</organism>
<comment type="caution">
    <text evidence="1">The sequence shown here is derived from an EMBL/GenBank/DDBJ whole genome shotgun (WGS) entry which is preliminary data.</text>
</comment>
<evidence type="ECO:0000313" key="2">
    <source>
        <dbReference type="Proteomes" id="UP000607653"/>
    </source>
</evidence>
<reference evidence="1 2" key="1">
    <citation type="journal article" date="2020" name="Mol. Biol. Evol.">
        <title>Distinct Expression and Methylation Patterns for Genes with Different Fates following a Single Whole-Genome Duplication in Flowering Plants.</title>
        <authorList>
            <person name="Shi T."/>
            <person name="Rahmani R.S."/>
            <person name="Gugger P.F."/>
            <person name="Wang M."/>
            <person name="Li H."/>
            <person name="Zhang Y."/>
            <person name="Li Z."/>
            <person name="Wang Q."/>
            <person name="Van de Peer Y."/>
            <person name="Marchal K."/>
            <person name="Chen J."/>
        </authorList>
    </citation>
    <scope>NUCLEOTIDE SEQUENCE [LARGE SCALE GENOMIC DNA]</scope>
    <source>
        <tissue evidence="1">Leaf</tissue>
    </source>
</reference>
<protein>
    <submittedName>
        <fullName evidence="1">Uncharacterized protein</fullName>
    </submittedName>
</protein>
<sequence length="95" mass="11166">MESIADWKLFPLFYDALESKFKFLDCDFQGKFLHFPVNPRPDKQRRGLRQPKWSIASYIVGIPLPLRRGFFQEVALLHFQSRFAYSGNGVTEYCS</sequence>
<accession>A0A822ZC50</accession>
<dbReference type="EMBL" id="DUZY01000006">
    <property type="protein sequence ID" value="DAD42712.1"/>
    <property type="molecule type" value="Genomic_DNA"/>
</dbReference>
<dbReference type="Proteomes" id="UP000607653">
    <property type="component" value="Unassembled WGS sequence"/>
</dbReference>